<accession>A0A8R7QZY5</accession>
<keyword evidence="2" id="KW-1185">Reference proteome</keyword>
<evidence type="ECO:0000313" key="1">
    <source>
        <dbReference type="EnsemblPlants" id="TuG1812G0700002718.01.T01.cds319020"/>
    </source>
</evidence>
<dbReference type="AlphaFoldDB" id="A0A8R7QZY5"/>
<dbReference type="Proteomes" id="UP000015106">
    <property type="component" value="Chromosome 7"/>
</dbReference>
<name>A0A8R7QZY5_TRIUA</name>
<organism evidence="1 2">
    <name type="scientific">Triticum urartu</name>
    <name type="common">Red wild einkorn</name>
    <name type="synonym">Crithodium urartu</name>
    <dbReference type="NCBI Taxonomy" id="4572"/>
    <lineage>
        <taxon>Eukaryota</taxon>
        <taxon>Viridiplantae</taxon>
        <taxon>Streptophyta</taxon>
        <taxon>Embryophyta</taxon>
        <taxon>Tracheophyta</taxon>
        <taxon>Spermatophyta</taxon>
        <taxon>Magnoliopsida</taxon>
        <taxon>Liliopsida</taxon>
        <taxon>Poales</taxon>
        <taxon>Poaceae</taxon>
        <taxon>BOP clade</taxon>
        <taxon>Pooideae</taxon>
        <taxon>Triticodae</taxon>
        <taxon>Triticeae</taxon>
        <taxon>Triticinae</taxon>
        <taxon>Triticum</taxon>
    </lineage>
</organism>
<reference evidence="1" key="2">
    <citation type="submission" date="2018-03" db="EMBL/GenBank/DDBJ databases">
        <title>The Triticum urartu genome reveals the dynamic nature of wheat genome evolution.</title>
        <authorList>
            <person name="Ling H."/>
            <person name="Ma B."/>
            <person name="Shi X."/>
            <person name="Liu H."/>
            <person name="Dong L."/>
            <person name="Sun H."/>
            <person name="Cao Y."/>
            <person name="Gao Q."/>
            <person name="Zheng S."/>
            <person name="Li Y."/>
            <person name="Yu Y."/>
            <person name="Du H."/>
            <person name="Qi M."/>
            <person name="Li Y."/>
            <person name="Yu H."/>
            <person name="Cui Y."/>
            <person name="Wang N."/>
            <person name="Chen C."/>
            <person name="Wu H."/>
            <person name="Zhao Y."/>
            <person name="Zhang J."/>
            <person name="Li Y."/>
            <person name="Zhou W."/>
            <person name="Zhang B."/>
            <person name="Hu W."/>
            <person name="Eijk M."/>
            <person name="Tang J."/>
            <person name="Witsenboer H."/>
            <person name="Zhao S."/>
            <person name="Li Z."/>
            <person name="Zhang A."/>
            <person name="Wang D."/>
            <person name="Liang C."/>
        </authorList>
    </citation>
    <scope>NUCLEOTIDE SEQUENCE [LARGE SCALE GENOMIC DNA]</scope>
    <source>
        <strain evidence="1">cv. G1812</strain>
    </source>
</reference>
<reference evidence="1" key="3">
    <citation type="submission" date="2022-06" db="UniProtKB">
        <authorList>
            <consortium name="EnsemblPlants"/>
        </authorList>
    </citation>
    <scope>IDENTIFICATION</scope>
</reference>
<evidence type="ECO:0000313" key="2">
    <source>
        <dbReference type="Proteomes" id="UP000015106"/>
    </source>
</evidence>
<dbReference type="EnsemblPlants" id="TuG1812G0700002718.01.T01">
    <property type="protein sequence ID" value="TuG1812G0700002718.01.T01.cds319020"/>
    <property type="gene ID" value="TuG1812G0700002718.01"/>
</dbReference>
<reference evidence="2" key="1">
    <citation type="journal article" date="2013" name="Nature">
        <title>Draft genome of the wheat A-genome progenitor Triticum urartu.</title>
        <authorList>
            <person name="Ling H.Q."/>
            <person name="Zhao S."/>
            <person name="Liu D."/>
            <person name="Wang J."/>
            <person name="Sun H."/>
            <person name="Zhang C."/>
            <person name="Fan H."/>
            <person name="Li D."/>
            <person name="Dong L."/>
            <person name="Tao Y."/>
            <person name="Gao C."/>
            <person name="Wu H."/>
            <person name="Li Y."/>
            <person name="Cui Y."/>
            <person name="Guo X."/>
            <person name="Zheng S."/>
            <person name="Wang B."/>
            <person name="Yu K."/>
            <person name="Liang Q."/>
            <person name="Yang W."/>
            <person name="Lou X."/>
            <person name="Chen J."/>
            <person name="Feng M."/>
            <person name="Jian J."/>
            <person name="Zhang X."/>
            <person name="Luo G."/>
            <person name="Jiang Y."/>
            <person name="Liu J."/>
            <person name="Wang Z."/>
            <person name="Sha Y."/>
            <person name="Zhang B."/>
            <person name="Wu H."/>
            <person name="Tang D."/>
            <person name="Shen Q."/>
            <person name="Xue P."/>
            <person name="Zou S."/>
            <person name="Wang X."/>
            <person name="Liu X."/>
            <person name="Wang F."/>
            <person name="Yang Y."/>
            <person name="An X."/>
            <person name="Dong Z."/>
            <person name="Zhang K."/>
            <person name="Zhang X."/>
            <person name="Luo M.C."/>
            <person name="Dvorak J."/>
            <person name="Tong Y."/>
            <person name="Wang J."/>
            <person name="Yang H."/>
            <person name="Li Z."/>
            <person name="Wang D."/>
            <person name="Zhang A."/>
            <person name="Wang J."/>
        </authorList>
    </citation>
    <scope>NUCLEOTIDE SEQUENCE</scope>
    <source>
        <strain evidence="2">cv. G1812</strain>
    </source>
</reference>
<proteinExistence type="predicted"/>
<sequence length="52" mass="5659">MMWQAPLRKILNFGPTAVIIFKSKFNSGTGAPCCSTLPGEFSPPLHVILFPP</sequence>
<protein>
    <submittedName>
        <fullName evidence="1">Uncharacterized protein</fullName>
    </submittedName>
</protein>
<dbReference type="Gramene" id="TuG1812G0700002718.01.T01">
    <property type="protein sequence ID" value="TuG1812G0700002718.01.T01.cds319020"/>
    <property type="gene ID" value="TuG1812G0700002718.01"/>
</dbReference>